<reference evidence="2" key="1">
    <citation type="journal article" date="2014" name="Front. Microbiol.">
        <title>High frequency of phylogenetically diverse reductive dehalogenase-homologous genes in deep subseafloor sedimentary metagenomes.</title>
        <authorList>
            <person name="Kawai M."/>
            <person name="Futagami T."/>
            <person name="Toyoda A."/>
            <person name="Takaki Y."/>
            <person name="Nishi S."/>
            <person name="Hori S."/>
            <person name="Arai W."/>
            <person name="Tsubouchi T."/>
            <person name="Morono Y."/>
            <person name="Uchiyama I."/>
            <person name="Ito T."/>
            <person name="Fujiyama A."/>
            <person name="Inagaki F."/>
            <person name="Takami H."/>
        </authorList>
    </citation>
    <scope>NUCLEOTIDE SEQUENCE</scope>
    <source>
        <strain evidence="2">Expedition CK06-06</strain>
    </source>
</reference>
<proteinExistence type="predicted"/>
<protein>
    <submittedName>
        <fullName evidence="2">Uncharacterized protein</fullName>
    </submittedName>
</protein>
<evidence type="ECO:0000313" key="2">
    <source>
        <dbReference type="EMBL" id="GAH30917.1"/>
    </source>
</evidence>
<dbReference type="EMBL" id="BARU01001351">
    <property type="protein sequence ID" value="GAH30917.1"/>
    <property type="molecule type" value="Genomic_DNA"/>
</dbReference>
<gene>
    <name evidence="2" type="ORF">S03H2_03605</name>
</gene>
<evidence type="ECO:0000256" key="1">
    <source>
        <dbReference type="SAM" id="MobiDB-lite"/>
    </source>
</evidence>
<sequence>MAEEKEPDRAERRRQGKEAAKPKEKATCTECKEGPCDIAPKTYDKCPVCGCPATFTVHAMKGDLQLEDILGKQPALFSFEYLYDTPTCEVKLVAVGASCARCGVFYTLAREKLKKGPLIVLKKPGGDGGFRGLIRPR</sequence>
<feature type="region of interest" description="Disordered" evidence="1">
    <location>
        <begin position="1"/>
        <end position="25"/>
    </location>
</feature>
<accession>X1EE74</accession>
<dbReference type="AlphaFoldDB" id="X1EE74"/>
<organism evidence="2">
    <name type="scientific">marine sediment metagenome</name>
    <dbReference type="NCBI Taxonomy" id="412755"/>
    <lineage>
        <taxon>unclassified sequences</taxon>
        <taxon>metagenomes</taxon>
        <taxon>ecological metagenomes</taxon>
    </lineage>
</organism>
<name>X1EE74_9ZZZZ</name>
<comment type="caution">
    <text evidence="2">The sequence shown here is derived from an EMBL/GenBank/DDBJ whole genome shotgun (WGS) entry which is preliminary data.</text>
</comment>